<dbReference type="AlphaFoldDB" id="A0AAD9WZW2"/>
<sequence>MASSKILFLLCVLFALVLLVSSEATSSDVHTNQANGLKERKDGGGSYGVPGNGGGSYGGGSYGAPGYGGNGGSYGGGGCQYGCCRYYSNIYGCSRCCQQANDAPDAFFADDVKN</sequence>
<dbReference type="Proteomes" id="UP001280121">
    <property type="component" value="Unassembled WGS sequence"/>
</dbReference>
<dbReference type="Pfam" id="PF07172">
    <property type="entry name" value="GRP"/>
    <property type="match status" value="1"/>
</dbReference>
<dbReference type="InterPro" id="IPR010800">
    <property type="entry name" value="GRP"/>
</dbReference>
<name>A0AAD9WZW2_9ROSI</name>
<evidence type="ECO:0000256" key="1">
    <source>
        <dbReference type="SAM" id="MobiDB-lite"/>
    </source>
</evidence>
<evidence type="ECO:0000313" key="3">
    <source>
        <dbReference type="EMBL" id="KAK2648708.1"/>
    </source>
</evidence>
<dbReference type="PANTHER" id="PTHR37389:SF16">
    <property type="entry name" value="GLYCINE-RICH CELL WALL STRUCTURAL PROTEIN"/>
    <property type="match status" value="1"/>
</dbReference>
<feature type="region of interest" description="Disordered" evidence="1">
    <location>
        <begin position="30"/>
        <end position="49"/>
    </location>
</feature>
<accession>A0AAD9WZW2</accession>
<evidence type="ECO:0000256" key="2">
    <source>
        <dbReference type="SAM" id="SignalP"/>
    </source>
</evidence>
<gene>
    <name evidence="3" type="ORF">Ddye_016197</name>
</gene>
<reference evidence="3" key="1">
    <citation type="journal article" date="2023" name="Plant J.">
        <title>Genome sequences and population genomics provide insights into the demographic history, inbreeding, and mutation load of two 'living fossil' tree species of Dipteronia.</title>
        <authorList>
            <person name="Feng Y."/>
            <person name="Comes H.P."/>
            <person name="Chen J."/>
            <person name="Zhu S."/>
            <person name="Lu R."/>
            <person name="Zhang X."/>
            <person name="Li P."/>
            <person name="Qiu J."/>
            <person name="Olsen K.M."/>
            <person name="Qiu Y."/>
        </authorList>
    </citation>
    <scope>NUCLEOTIDE SEQUENCE</scope>
    <source>
        <strain evidence="3">KIB01</strain>
    </source>
</reference>
<dbReference type="PANTHER" id="PTHR37389">
    <property type="entry name" value="NODULIN-24"/>
    <property type="match status" value="1"/>
</dbReference>
<evidence type="ECO:0008006" key="5">
    <source>
        <dbReference type="Google" id="ProtNLM"/>
    </source>
</evidence>
<comment type="caution">
    <text evidence="3">The sequence shown here is derived from an EMBL/GenBank/DDBJ whole genome shotgun (WGS) entry which is preliminary data.</text>
</comment>
<proteinExistence type="predicted"/>
<organism evidence="3 4">
    <name type="scientific">Dipteronia dyeriana</name>
    <dbReference type="NCBI Taxonomy" id="168575"/>
    <lineage>
        <taxon>Eukaryota</taxon>
        <taxon>Viridiplantae</taxon>
        <taxon>Streptophyta</taxon>
        <taxon>Embryophyta</taxon>
        <taxon>Tracheophyta</taxon>
        <taxon>Spermatophyta</taxon>
        <taxon>Magnoliopsida</taxon>
        <taxon>eudicotyledons</taxon>
        <taxon>Gunneridae</taxon>
        <taxon>Pentapetalae</taxon>
        <taxon>rosids</taxon>
        <taxon>malvids</taxon>
        <taxon>Sapindales</taxon>
        <taxon>Sapindaceae</taxon>
        <taxon>Hippocastanoideae</taxon>
        <taxon>Acereae</taxon>
        <taxon>Dipteronia</taxon>
    </lineage>
</organism>
<keyword evidence="4" id="KW-1185">Reference proteome</keyword>
<protein>
    <recommendedName>
        <fullName evidence="5">Glycine-rich protein</fullName>
    </recommendedName>
</protein>
<keyword evidence="2" id="KW-0732">Signal</keyword>
<feature type="chain" id="PRO_5041976040" description="Glycine-rich protein" evidence="2">
    <location>
        <begin position="23"/>
        <end position="114"/>
    </location>
</feature>
<dbReference type="EMBL" id="JANJYI010000005">
    <property type="protein sequence ID" value="KAK2648708.1"/>
    <property type="molecule type" value="Genomic_DNA"/>
</dbReference>
<evidence type="ECO:0000313" key="4">
    <source>
        <dbReference type="Proteomes" id="UP001280121"/>
    </source>
</evidence>
<feature type="signal peptide" evidence="2">
    <location>
        <begin position="1"/>
        <end position="22"/>
    </location>
</feature>